<accession>A0A834ZUQ3</accession>
<dbReference type="OrthoDB" id="785331at2759"/>
<dbReference type="InterPro" id="IPR021820">
    <property type="entry name" value="S-locus_recpt_kinase_C"/>
</dbReference>
<evidence type="ECO:0000256" key="5">
    <source>
        <dbReference type="ARBA" id="ARBA00023136"/>
    </source>
</evidence>
<evidence type="ECO:0000256" key="4">
    <source>
        <dbReference type="ARBA" id="ARBA00022989"/>
    </source>
</evidence>
<feature type="transmembrane region" description="Helical" evidence="7">
    <location>
        <begin position="908"/>
        <end position="932"/>
    </location>
</feature>
<dbReference type="Proteomes" id="UP000655225">
    <property type="component" value="Unassembled WGS sequence"/>
</dbReference>
<evidence type="ECO:0000256" key="7">
    <source>
        <dbReference type="SAM" id="Phobius"/>
    </source>
</evidence>
<feature type="domain" description="Apple" evidence="10">
    <location>
        <begin position="810"/>
        <end position="891"/>
    </location>
</feature>
<dbReference type="GO" id="GO:0004674">
    <property type="term" value="F:protein serine/threonine kinase activity"/>
    <property type="evidence" value="ECO:0007669"/>
    <property type="project" value="InterPro"/>
</dbReference>
<name>A0A834ZUQ3_TETSI</name>
<dbReference type="EMBL" id="JABCRI010000001">
    <property type="protein sequence ID" value="KAF8414039.1"/>
    <property type="molecule type" value="Genomic_DNA"/>
</dbReference>
<dbReference type="PROSITE" id="PS50927">
    <property type="entry name" value="BULB_LECTIN"/>
    <property type="match status" value="2"/>
</dbReference>
<dbReference type="Gene3D" id="2.90.10.10">
    <property type="entry name" value="Bulb-type lectin domain"/>
    <property type="match status" value="2"/>
</dbReference>
<feature type="domain" description="Bulb-type lectin" evidence="9">
    <location>
        <begin position="526"/>
        <end position="647"/>
    </location>
</feature>
<dbReference type="Pfam" id="PF08276">
    <property type="entry name" value="PAN_2"/>
    <property type="match status" value="2"/>
</dbReference>
<keyword evidence="12" id="KW-1185">Reference proteome</keyword>
<dbReference type="PANTHER" id="PTHR32444">
    <property type="entry name" value="BULB-TYPE LECTIN DOMAIN-CONTAINING PROTEIN"/>
    <property type="match status" value="1"/>
</dbReference>
<dbReference type="GO" id="GO:0048544">
    <property type="term" value="P:recognition of pollen"/>
    <property type="evidence" value="ECO:0007669"/>
    <property type="project" value="InterPro"/>
</dbReference>
<dbReference type="CDD" id="cd01098">
    <property type="entry name" value="PAN_AP_plant"/>
    <property type="match status" value="2"/>
</dbReference>
<dbReference type="CDD" id="cd00028">
    <property type="entry name" value="B_lectin"/>
    <property type="match status" value="2"/>
</dbReference>
<evidence type="ECO:0000256" key="1">
    <source>
        <dbReference type="ARBA" id="ARBA00004167"/>
    </source>
</evidence>
<dbReference type="FunFam" id="2.90.10.10:FF:000004">
    <property type="entry name" value="G-type lectin S-receptor-like serine/threonine-protein kinase"/>
    <property type="match status" value="1"/>
</dbReference>
<dbReference type="InterPro" id="IPR036426">
    <property type="entry name" value="Bulb-type_lectin_dom_sf"/>
</dbReference>
<keyword evidence="6" id="KW-1015">Disulfide bond</keyword>
<comment type="caution">
    <text evidence="11">The sequence shown here is derived from an EMBL/GenBank/DDBJ whole genome shotgun (WGS) entry which is preliminary data.</text>
</comment>
<dbReference type="OMA" id="WRANEDK"/>
<feature type="chain" id="PRO_5032270437" description="Receptor-like serine/threonine-protein kinase" evidence="8">
    <location>
        <begin position="24"/>
        <end position="1001"/>
    </location>
</feature>
<evidence type="ECO:0000313" key="12">
    <source>
        <dbReference type="Proteomes" id="UP000655225"/>
    </source>
</evidence>
<gene>
    <name evidence="11" type="ORF">HHK36_002038</name>
</gene>
<dbReference type="GO" id="GO:0016020">
    <property type="term" value="C:membrane"/>
    <property type="evidence" value="ECO:0007669"/>
    <property type="project" value="UniProtKB-SubCell"/>
</dbReference>
<dbReference type="InterPro" id="IPR001480">
    <property type="entry name" value="Bulb-type_lectin_dom"/>
</dbReference>
<dbReference type="Pfam" id="PF11883">
    <property type="entry name" value="DUF3403"/>
    <property type="match status" value="1"/>
</dbReference>
<keyword evidence="5 7" id="KW-0472">Membrane</keyword>
<sequence>MEGFYFLSICCALLFFFSDISTAADIIIQSQSISDDQSLVSQGGSFELGFFSPGISKNRYLGIWYTKVPVKTVVWVANRDNPLTNSSGVLKLDRKGNLVLVNQRESVLWSSNSSRTAENPVVQLLESGNLVLRDEKDGNSENYMWQSFDYPSDTLLPGMKLGWDLKNGLNRRLTSWKNADNPSPGGFTYGIENEGYPEAVMRKGNDKRYRSGPWNGLRYSGAPELKPNSIFKFNFTSNGDEVYYTYQLNDKSVLSRLVLNGNTDGVLQRSTWIDQSHDWQLLVSVPRDHCDMYGLCGAYGSCDLDDAPVCQCLKGFKPRSIQAWNSTNWSGGCVHKVPLDCKGDGFVMYGELKLPDTTHAWSNKSMSLKECQAECLKKCSCMAFTNSDIRGQGSGCVLWFGDLVDIRRISGAGQDLYIRMAASELEVKDESRKKKRVILTVGVAVVLVMLLMGLCGGWCIWKTKTRPKDDRPTMSTVVLMLGSESVVLPTPQQPGFFTERCHMKPNTGETSSNQESCVSNDITVTLLQGDLPDLLSDEQSLVSQGGSFELGFFSPGSSKNRHLGIWYKKITVRTIVWVANRDNPLTNSSGVLKMDTKGNLVLINQRGSVLWSSNSSIVAENPVVQLLESGNLDLKKGLNRRLSSWKKDDDPSPGRLTYGIENFGYPDAIMRKDLVKRVRSGPWNGIRYSGAPELKPNSIFKFKFISNGDEVYYTYQLIDKSVLSRLVLSENSDGVLQRLTWIDKSHDWKLFASVPKDHCDMYGLCGAYGSCDLDDAPACQCLKGFKARSIQAWNSTDWSGGCVHKVPLDCEKGDGFVKYMELKLPDTTHAWANKSMSLKECERECLKNCSCMAYTNSNISGLGSGCVMWFGDLIDIRRFSGGGQDLYIRMAASELEVKDESGKKKKRVILIVGVAVVMVMLLLGLCGGWCIWKTKTRPKDDRPTMSTVVLMLSSESAVLPTPQQPGFFTERCHMKPNSGETSSNQESCVSNDITVTLLQGR</sequence>
<dbReference type="SUPFAM" id="SSF51110">
    <property type="entry name" value="alpha-D-mannose-specific plant lectins"/>
    <property type="match status" value="2"/>
</dbReference>
<dbReference type="FunFam" id="2.90.10.10:FF:000005">
    <property type="entry name" value="G-type lectin S-receptor-like serine/threonine-protein kinase"/>
    <property type="match status" value="1"/>
</dbReference>
<dbReference type="Pfam" id="PF00954">
    <property type="entry name" value="S_locus_glycop"/>
    <property type="match status" value="2"/>
</dbReference>
<evidence type="ECO:0008006" key="13">
    <source>
        <dbReference type="Google" id="ProtNLM"/>
    </source>
</evidence>
<reference evidence="11 12" key="1">
    <citation type="submission" date="2020-04" db="EMBL/GenBank/DDBJ databases">
        <title>Plant Genome Project.</title>
        <authorList>
            <person name="Zhang R.-G."/>
        </authorList>
    </citation>
    <scope>NUCLEOTIDE SEQUENCE [LARGE SCALE GENOMIC DNA]</scope>
    <source>
        <strain evidence="11">YNK0</strain>
        <tissue evidence="11">Leaf</tissue>
    </source>
</reference>
<dbReference type="PANTHER" id="PTHR32444:SF234">
    <property type="entry name" value="RECEPTOR-LIKE SERINE_THREONINE-PROTEIN KINASE"/>
    <property type="match status" value="1"/>
</dbReference>
<dbReference type="Pfam" id="PF01453">
    <property type="entry name" value="B_lectin"/>
    <property type="match status" value="2"/>
</dbReference>
<evidence type="ECO:0000259" key="9">
    <source>
        <dbReference type="PROSITE" id="PS50927"/>
    </source>
</evidence>
<organism evidence="11 12">
    <name type="scientific">Tetracentron sinense</name>
    <name type="common">Spur-leaf</name>
    <dbReference type="NCBI Taxonomy" id="13715"/>
    <lineage>
        <taxon>Eukaryota</taxon>
        <taxon>Viridiplantae</taxon>
        <taxon>Streptophyta</taxon>
        <taxon>Embryophyta</taxon>
        <taxon>Tracheophyta</taxon>
        <taxon>Spermatophyta</taxon>
        <taxon>Magnoliopsida</taxon>
        <taxon>Trochodendrales</taxon>
        <taxon>Trochodendraceae</taxon>
        <taxon>Tetracentron</taxon>
    </lineage>
</organism>
<comment type="subcellular location">
    <subcellularLocation>
        <location evidence="1">Membrane</location>
        <topology evidence="1">Single-pass membrane protein</topology>
    </subcellularLocation>
</comment>
<dbReference type="SMART" id="SM00108">
    <property type="entry name" value="B_lectin"/>
    <property type="match status" value="2"/>
</dbReference>
<keyword evidence="2 7" id="KW-0812">Transmembrane</keyword>
<feature type="domain" description="Bulb-type lectin" evidence="9">
    <location>
        <begin position="24"/>
        <end position="145"/>
    </location>
</feature>
<keyword evidence="4 7" id="KW-1133">Transmembrane helix</keyword>
<dbReference type="PROSITE" id="PS50948">
    <property type="entry name" value="PAN"/>
    <property type="match status" value="2"/>
</dbReference>
<feature type="transmembrane region" description="Helical" evidence="7">
    <location>
        <begin position="437"/>
        <end position="461"/>
    </location>
</feature>
<evidence type="ECO:0000313" key="11">
    <source>
        <dbReference type="EMBL" id="KAF8414039.1"/>
    </source>
</evidence>
<evidence type="ECO:0000256" key="8">
    <source>
        <dbReference type="SAM" id="SignalP"/>
    </source>
</evidence>
<proteinExistence type="predicted"/>
<keyword evidence="3 8" id="KW-0732">Signal</keyword>
<feature type="domain" description="Apple" evidence="10">
    <location>
        <begin position="341"/>
        <end position="421"/>
    </location>
</feature>
<evidence type="ECO:0000256" key="3">
    <source>
        <dbReference type="ARBA" id="ARBA00022729"/>
    </source>
</evidence>
<evidence type="ECO:0000259" key="10">
    <source>
        <dbReference type="PROSITE" id="PS50948"/>
    </source>
</evidence>
<protein>
    <recommendedName>
        <fullName evidence="13">Receptor-like serine/threonine-protein kinase</fullName>
    </recommendedName>
</protein>
<dbReference type="InterPro" id="IPR000858">
    <property type="entry name" value="S_locus_glycoprot_dom"/>
</dbReference>
<dbReference type="InterPro" id="IPR003609">
    <property type="entry name" value="Pan_app"/>
</dbReference>
<dbReference type="SMART" id="SM00473">
    <property type="entry name" value="PAN_AP"/>
    <property type="match status" value="2"/>
</dbReference>
<evidence type="ECO:0000256" key="2">
    <source>
        <dbReference type="ARBA" id="ARBA00022692"/>
    </source>
</evidence>
<dbReference type="AlphaFoldDB" id="A0A834ZUQ3"/>
<feature type="signal peptide" evidence="8">
    <location>
        <begin position="1"/>
        <end position="23"/>
    </location>
</feature>
<evidence type="ECO:0000256" key="6">
    <source>
        <dbReference type="ARBA" id="ARBA00023157"/>
    </source>
</evidence>